<evidence type="ECO:0000256" key="3">
    <source>
        <dbReference type="ARBA" id="ARBA00022801"/>
    </source>
</evidence>
<comment type="caution">
    <text evidence="5">The sequence shown here is derived from an EMBL/GenBank/DDBJ whole genome shotgun (WGS) entry which is preliminary data.</text>
</comment>
<dbReference type="Pfam" id="PF01546">
    <property type="entry name" value="Peptidase_M20"/>
    <property type="match status" value="1"/>
</dbReference>
<dbReference type="EMBL" id="JAAZSQ010000024">
    <property type="protein sequence ID" value="NKX56413.1"/>
    <property type="molecule type" value="Genomic_DNA"/>
</dbReference>
<dbReference type="InterPro" id="IPR011650">
    <property type="entry name" value="Peptidase_M20_dimer"/>
</dbReference>
<dbReference type="SUPFAM" id="SSF53187">
    <property type="entry name" value="Zn-dependent exopeptidases"/>
    <property type="match status" value="1"/>
</dbReference>
<gene>
    <name evidence="5" type="ORF">HGG74_18165</name>
</gene>
<reference evidence="5 6" key="1">
    <citation type="submission" date="2020-04" db="EMBL/GenBank/DDBJ databases">
        <title>Arthrobacter sp. nov.</title>
        <authorList>
            <person name="Liu S."/>
        </authorList>
    </citation>
    <scope>NUCLEOTIDE SEQUENCE [LARGE SCALE GENOMIC DNA]</scope>
    <source>
        <strain evidence="5 6">E918</strain>
    </source>
</reference>
<dbReference type="PROSITE" id="PS00759">
    <property type="entry name" value="ARGE_DAPE_CPG2_2"/>
    <property type="match status" value="1"/>
</dbReference>
<proteinExistence type="predicted"/>
<dbReference type="InterPro" id="IPR051458">
    <property type="entry name" value="Cyt/Met_Dipeptidase"/>
</dbReference>
<accession>A0A7X6K761</accession>
<sequence>MRPGTQLAEPVPQELAEKGERYLGSGEFFAELAGLVRQRTESAGTEAGVACRAYLTQRIAPILEQIGCTWRIVENEVRPSAPFLLAHRIEAPGLPTALLYGHGDVVEGQSGEWSAGRDPWTLTAEGDRWYGRGAADNKGQHLLNLAALRLLVEHHGRLGFNLTVLIESGEEVGSPGLAEFARAHREELRADVFIASDGPRLDVQVPTLFLGARGGVNLTLEADLRAGQHHSGNWGGLLRNAATTVAGAVGTLVDGHGRIRCAALLPAELPASVRLALATVDLPSHPGGPSIDENWADPGLTPAERVFGWNTLEVLSLDAGNADAPMNAIPGRARAVLQLRFVAGTETDGIQQQVQRHLDAEGYPMVRATVGTMFPASRTDPDHPWARWAADSLRRQVGERLAVLPNIGGSLPNYVFTDILGLPTLWVPHSYPGCNQHAPDEHLLESVAREGLAMALGLFADLGDPGRRPAAACLSRP</sequence>
<dbReference type="Gene3D" id="3.40.630.10">
    <property type="entry name" value="Zn peptidases"/>
    <property type="match status" value="1"/>
</dbReference>
<dbReference type="Gene3D" id="3.30.70.360">
    <property type="match status" value="1"/>
</dbReference>
<dbReference type="GO" id="GO:0006508">
    <property type="term" value="P:proteolysis"/>
    <property type="evidence" value="ECO:0007669"/>
    <property type="project" value="UniProtKB-KW"/>
</dbReference>
<keyword evidence="3" id="KW-0378">Hydrolase</keyword>
<dbReference type="PANTHER" id="PTHR43270">
    <property type="entry name" value="BETA-ALA-HIS DIPEPTIDASE"/>
    <property type="match status" value="1"/>
</dbReference>
<organism evidence="5 6">
    <name type="scientific">Arthrobacter mobilis</name>
    <dbReference type="NCBI Taxonomy" id="2724944"/>
    <lineage>
        <taxon>Bacteria</taxon>
        <taxon>Bacillati</taxon>
        <taxon>Actinomycetota</taxon>
        <taxon>Actinomycetes</taxon>
        <taxon>Micrococcales</taxon>
        <taxon>Micrococcaceae</taxon>
        <taxon>Arthrobacter</taxon>
    </lineage>
</organism>
<dbReference type="InterPro" id="IPR002933">
    <property type="entry name" value="Peptidase_M20"/>
</dbReference>
<dbReference type="AlphaFoldDB" id="A0A7X6K761"/>
<dbReference type="GO" id="GO:0046872">
    <property type="term" value="F:metal ion binding"/>
    <property type="evidence" value="ECO:0007669"/>
    <property type="project" value="UniProtKB-KW"/>
</dbReference>
<protein>
    <submittedName>
        <fullName evidence="5">M20 family metallopeptidase</fullName>
    </submittedName>
</protein>
<name>A0A7X6K761_9MICC</name>
<dbReference type="NCBIfam" id="NF005478">
    <property type="entry name" value="PRK07079.1"/>
    <property type="match status" value="1"/>
</dbReference>
<evidence type="ECO:0000256" key="1">
    <source>
        <dbReference type="ARBA" id="ARBA00022670"/>
    </source>
</evidence>
<dbReference type="InterPro" id="IPR001261">
    <property type="entry name" value="ArgE/DapE_CS"/>
</dbReference>
<evidence type="ECO:0000256" key="2">
    <source>
        <dbReference type="ARBA" id="ARBA00022723"/>
    </source>
</evidence>
<keyword evidence="1" id="KW-0645">Protease</keyword>
<evidence type="ECO:0000313" key="5">
    <source>
        <dbReference type="EMBL" id="NKX56413.1"/>
    </source>
</evidence>
<feature type="domain" description="Peptidase M20 dimerisation" evidence="4">
    <location>
        <begin position="225"/>
        <end position="363"/>
    </location>
</feature>
<evidence type="ECO:0000313" key="6">
    <source>
        <dbReference type="Proteomes" id="UP000544090"/>
    </source>
</evidence>
<dbReference type="Pfam" id="PF07687">
    <property type="entry name" value="M20_dimer"/>
    <property type="match status" value="1"/>
</dbReference>
<dbReference type="Proteomes" id="UP000544090">
    <property type="component" value="Unassembled WGS sequence"/>
</dbReference>
<keyword evidence="6" id="KW-1185">Reference proteome</keyword>
<evidence type="ECO:0000259" key="4">
    <source>
        <dbReference type="Pfam" id="PF07687"/>
    </source>
</evidence>
<dbReference type="GO" id="GO:0008233">
    <property type="term" value="F:peptidase activity"/>
    <property type="evidence" value="ECO:0007669"/>
    <property type="project" value="UniProtKB-KW"/>
</dbReference>
<dbReference type="PANTHER" id="PTHR43270:SF12">
    <property type="entry name" value="SUCCINYL-DIAMINOPIMELATE DESUCCINYLASE"/>
    <property type="match status" value="1"/>
</dbReference>
<keyword evidence="2" id="KW-0479">Metal-binding</keyword>